<name>A0A3Q1FSK4_9TELE</name>
<dbReference type="Proteomes" id="UP000257200">
    <property type="component" value="Unplaced"/>
</dbReference>
<sequence length="323" mass="36256">MERSSCESVRCSEDRRPSSCKLVELHVLYVPAHQWNLKLNKVPAEAAESFISAGFIRVHPDVSLRTLRRDLGALLGADGSIDRFSFLKCVGRSLALVRSKQERELKVKTFAPPYAVQPELYLLSTLEADSSSQSFSPDTSSSSPEPHIYYQPPGAAKEPVKLPHISQCSQQAPPTPQPEEEDEEEEQIYSSSEGEGEDEEEVLSSMRRPVKLQIQRPPQPLPLNKVFADLQRCEVDPAQTKQLPDREETFMKKKPRGSRAAESLEDSGDSGFSLTDGDGKSNTLKSIRNKPTAGVKYKRILHKIYLFYLVKTFICCFLTRCHS</sequence>
<accession>A0A3Q1FSK4</accession>
<dbReference type="PANTHER" id="PTHR14421:SF3">
    <property type="entry name" value="SPERMATOGENESIS-ASSOCIATED PROTEIN 1"/>
    <property type="match status" value="1"/>
</dbReference>
<reference evidence="2" key="1">
    <citation type="submission" date="2025-08" db="UniProtKB">
        <authorList>
            <consortium name="Ensembl"/>
        </authorList>
    </citation>
    <scope>IDENTIFICATION</scope>
</reference>
<dbReference type="AlphaFoldDB" id="A0A3Q1FSK4"/>
<feature type="region of interest" description="Disordered" evidence="1">
    <location>
        <begin position="246"/>
        <end position="286"/>
    </location>
</feature>
<feature type="region of interest" description="Disordered" evidence="1">
    <location>
        <begin position="131"/>
        <end position="205"/>
    </location>
</feature>
<dbReference type="PANTHER" id="PTHR14421">
    <property type="entry name" value="SPERMATOGENESIS-ASSOCIATED PROTEIN 1"/>
    <property type="match status" value="1"/>
</dbReference>
<evidence type="ECO:0000313" key="2">
    <source>
        <dbReference type="Ensembl" id="ENSAPOP00000018622.1"/>
    </source>
</evidence>
<evidence type="ECO:0000313" key="3">
    <source>
        <dbReference type="Proteomes" id="UP000257200"/>
    </source>
</evidence>
<evidence type="ECO:0000256" key="1">
    <source>
        <dbReference type="SAM" id="MobiDB-lite"/>
    </source>
</evidence>
<organism evidence="2 3">
    <name type="scientific">Acanthochromis polyacanthus</name>
    <name type="common">spiny chromis</name>
    <dbReference type="NCBI Taxonomy" id="80966"/>
    <lineage>
        <taxon>Eukaryota</taxon>
        <taxon>Metazoa</taxon>
        <taxon>Chordata</taxon>
        <taxon>Craniata</taxon>
        <taxon>Vertebrata</taxon>
        <taxon>Euteleostomi</taxon>
        <taxon>Actinopterygii</taxon>
        <taxon>Neopterygii</taxon>
        <taxon>Teleostei</taxon>
        <taxon>Neoteleostei</taxon>
        <taxon>Acanthomorphata</taxon>
        <taxon>Ovalentaria</taxon>
        <taxon>Pomacentridae</taxon>
        <taxon>Acanthochromis</taxon>
    </lineage>
</organism>
<reference evidence="2" key="2">
    <citation type="submission" date="2025-09" db="UniProtKB">
        <authorList>
            <consortium name="Ensembl"/>
        </authorList>
    </citation>
    <scope>IDENTIFICATION</scope>
</reference>
<evidence type="ECO:0008006" key="4">
    <source>
        <dbReference type="Google" id="ProtNLM"/>
    </source>
</evidence>
<dbReference type="Ensembl" id="ENSAPOT00000028276.1">
    <property type="protein sequence ID" value="ENSAPOP00000018622.1"/>
    <property type="gene ID" value="ENSAPOG00000021958.1"/>
</dbReference>
<keyword evidence="3" id="KW-1185">Reference proteome</keyword>
<dbReference type="InterPro" id="IPR039062">
    <property type="entry name" value="SPAT1"/>
</dbReference>
<feature type="compositionally biased region" description="Low complexity" evidence="1">
    <location>
        <begin position="131"/>
        <end position="143"/>
    </location>
</feature>
<feature type="compositionally biased region" description="Acidic residues" evidence="1">
    <location>
        <begin position="178"/>
        <end position="187"/>
    </location>
</feature>
<dbReference type="InParanoid" id="A0A3Q1FSK4"/>
<dbReference type="GeneTree" id="ENSGT00390000003298"/>
<protein>
    <recommendedName>
        <fullName evidence="4">Spermatogenesis-associated protein 1 C-terminal domain-containing protein</fullName>
    </recommendedName>
</protein>
<proteinExistence type="predicted"/>